<dbReference type="GO" id="GO:0048240">
    <property type="term" value="P:sperm capacitation"/>
    <property type="evidence" value="ECO:0007669"/>
    <property type="project" value="TreeGrafter"/>
</dbReference>
<dbReference type="PROSITE" id="PS51092">
    <property type="entry name" value="FN2_2"/>
    <property type="match status" value="4"/>
</dbReference>
<organism evidence="10 11">
    <name type="scientific">Nothoprocta perdicaria</name>
    <name type="common">Chilean tinamou</name>
    <name type="synonym">Crypturus perdicarius</name>
    <dbReference type="NCBI Taxonomy" id="30464"/>
    <lineage>
        <taxon>Eukaryota</taxon>
        <taxon>Metazoa</taxon>
        <taxon>Chordata</taxon>
        <taxon>Craniata</taxon>
        <taxon>Vertebrata</taxon>
        <taxon>Euteleostomi</taxon>
        <taxon>Archelosauria</taxon>
        <taxon>Archosauria</taxon>
        <taxon>Dinosauria</taxon>
        <taxon>Saurischia</taxon>
        <taxon>Theropoda</taxon>
        <taxon>Coelurosauria</taxon>
        <taxon>Aves</taxon>
        <taxon>Palaeognathae</taxon>
        <taxon>Tinamiformes</taxon>
        <taxon>Tinamidae</taxon>
        <taxon>Nothoprocta</taxon>
    </lineage>
</organism>
<dbReference type="InterPro" id="IPR000562">
    <property type="entry name" value="FN_type2_dom"/>
</dbReference>
<feature type="disulfide bond" evidence="7">
    <location>
        <begin position="65"/>
        <end position="91"/>
    </location>
</feature>
<feature type="disulfide bond" evidence="7">
    <location>
        <begin position="122"/>
        <end position="148"/>
    </location>
</feature>
<dbReference type="PRINTS" id="PR00013">
    <property type="entry name" value="FNTYPEII"/>
</dbReference>
<dbReference type="GO" id="GO:0009986">
    <property type="term" value="C:cell surface"/>
    <property type="evidence" value="ECO:0007669"/>
    <property type="project" value="TreeGrafter"/>
</dbReference>
<dbReference type="FunFam" id="2.10.10.10:FF:000003">
    <property type="entry name" value="binder of sperm protein homolog 1"/>
    <property type="match status" value="2"/>
</dbReference>
<reference evidence="10" key="2">
    <citation type="submission" date="2025-09" db="UniProtKB">
        <authorList>
            <consortium name="Ensembl"/>
        </authorList>
    </citation>
    <scope>IDENTIFICATION</scope>
</reference>
<dbReference type="PROSITE" id="PS50070">
    <property type="entry name" value="KRINGLE_2"/>
    <property type="match status" value="1"/>
</dbReference>
<keyword evidence="6" id="KW-0420">Kringle</keyword>
<feature type="disulfide bond" evidence="7">
    <location>
        <begin position="181"/>
        <end position="207"/>
    </location>
</feature>
<dbReference type="PROSITE" id="PS00023">
    <property type="entry name" value="FN2_1"/>
    <property type="match status" value="2"/>
</dbReference>
<dbReference type="Gene3D" id="2.10.10.10">
    <property type="entry name" value="Fibronectin, type II, collagen-binding"/>
    <property type="match status" value="4"/>
</dbReference>
<feature type="disulfide bond" evidence="7">
    <location>
        <begin position="19"/>
        <end position="45"/>
    </location>
</feature>
<feature type="domain" description="Kringle" evidence="8">
    <location>
        <begin position="15"/>
        <end position="65"/>
    </location>
</feature>
<feature type="disulfide bond" evidence="7">
    <location>
        <begin position="33"/>
        <end position="60"/>
    </location>
</feature>
<feature type="disulfide bond" evidence="7">
    <location>
        <begin position="136"/>
        <end position="163"/>
    </location>
</feature>
<dbReference type="SUPFAM" id="SSF57440">
    <property type="entry name" value="Kringle-like"/>
    <property type="match status" value="4"/>
</dbReference>
<keyword evidence="11" id="KW-1185">Reference proteome</keyword>
<dbReference type="InterPro" id="IPR036943">
    <property type="entry name" value="FN_type2_sf"/>
</dbReference>
<feature type="domain" description="Fibronectin type-II" evidence="9">
    <location>
        <begin position="176"/>
        <end position="222"/>
    </location>
</feature>
<evidence type="ECO:0000259" key="9">
    <source>
        <dbReference type="PROSITE" id="PS51092"/>
    </source>
</evidence>
<feature type="domain" description="Fibronectin type-II" evidence="9">
    <location>
        <begin position="60"/>
        <end position="108"/>
    </location>
</feature>
<dbReference type="Ensembl" id="ENSNPET00000022073.1">
    <property type="protein sequence ID" value="ENSNPEP00000021521.1"/>
    <property type="gene ID" value="ENSNPEG00000015962.1"/>
</dbReference>
<feature type="disulfide bond" evidence="7">
    <location>
        <begin position="79"/>
        <end position="106"/>
    </location>
</feature>
<comment type="caution">
    <text evidence="7">Lacks conserved residue(s) required for the propagation of feature annotation.</text>
</comment>
<protein>
    <recommendedName>
        <fullName evidence="12">Epididymal sperm binding protein 1</fullName>
    </recommendedName>
</protein>
<dbReference type="PANTHER" id="PTHR22918:SF1">
    <property type="entry name" value="FIBRONECTIN TYPE-II DOMAIN-CONTAINING PROTEIN"/>
    <property type="match status" value="1"/>
</dbReference>
<evidence type="ECO:0000256" key="5">
    <source>
        <dbReference type="ARBA" id="ARBA00023157"/>
    </source>
</evidence>
<keyword evidence="4" id="KW-0677">Repeat</keyword>
<evidence type="ECO:0000313" key="11">
    <source>
        <dbReference type="Proteomes" id="UP000694420"/>
    </source>
</evidence>
<feature type="domain" description="Fibronectin type-II" evidence="9">
    <location>
        <begin position="14"/>
        <end position="62"/>
    </location>
</feature>
<comment type="similarity">
    <text evidence="2">Belongs to the seminal plasma protein family.</text>
</comment>
<reference evidence="10" key="1">
    <citation type="submission" date="2025-08" db="UniProtKB">
        <authorList>
            <consortium name="Ensembl"/>
        </authorList>
    </citation>
    <scope>IDENTIFICATION</scope>
</reference>
<dbReference type="InterPro" id="IPR051666">
    <property type="entry name" value="SP_Capacitation_Regulator"/>
</dbReference>
<sequence length="226" mass="25861">TTSLGSLLQGFTTFSFSPCVFPFIYKGKTYTSCTKVDSSKEIPWCATTSNYDQNAKWKYCSGQPCFFPFIYKERIFYTCTNENTPNGRFWCATTDNYDRDLRWSYCADMCECNGPCHLPGPCVFPFTYKGQTYSSCTTEGSSKGLLWCSLSSNYDTDPKWTYCDNDTRKNVSGTNSGNLPCVFPFKYKDKLHYGCTNVDSRSGEYWCSSTSDYDSKWHYCSMSGKR</sequence>
<evidence type="ECO:0000256" key="3">
    <source>
        <dbReference type="ARBA" id="ARBA00022525"/>
    </source>
</evidence>
<evidence type="ECO:0000313" key="10">
    <source>
        <dbReference type="Ensembl" id="ENSNPEP00000021521.1"/>
    </source>
</evidence>
<dbReference type="SMART" id="SM00059">
    <property type="entry name" value="FN2"/>
    <property type="match status" value="4"/>
</dbReference>
<evidence type="ECO:0000256" key="4">
    <source>
        <dbReference type="ARBA" id="ARBA00022737"/>
    </source>
</evidence>
<evidence type="ECO:0008006" key="12">
    <source>
        <dbReference type="Google" id="ProtNLM"/>
    </source>
</evidence>
<evidence type="ECO:0000256" key="6">
    <source>
        <dbReference type="PROSITE-ProRule" id="PRU00121"/>
    </source>
</evidence>
<dbReference type="GO" id="GO:0008201">
    <property type="term" value="F:heparin binding"/>
    <property type="evidence" value="ECO:0007669"/>
    <property type="project" value="TreeGrafter"/>
</dbReference>
<dbReference type="GO" id="GO:0005576">
    <property type="term" value="C:extracellular region"/>
    <property type="evidence" value="ECO:0007669"/>
    <property type="project" value="UniProtKB-SubCell"/>
</dbReference>
<evidence type="ECO:0000256" key="1">
    <source>
        <dbReference type="ARBA" id="ARBA00004613"/>
    </source>
</evidence>
<evidence type="ECO:0000259" key="8">
    <source>
        <dbReference type="PROSITE" id="PS50070"/>
    </source>
</evidence>
<name>A0A8C7A7Y5_NOTPE</name>
<dbReference type="InterPro" id="IPR013806">
    <property type="entry name" value="Kringle-like"/>
</dbReference>
<comment type="subcellular location">
    <subcellularLocation>
        <location evidence="1">Secreted</location>
    </subcellularLocation>
</comment>
<dbReference type="InterPro" id="IPR000001">
    <property type="entry name" value="Kringle"/>
</dbReference>
<dbReference type="CDD" id="cd00062">
    <property type="entry name" value="FN2"/>
    <property type="match status" value="3"/>
</dbReference>
<dbReference type="AlphaFoldDB" id="A0A8C7A7Y5"/>
<proteinExistence type="inferred from homology"/>
<keyword evidence="3" id="KW-0964">Secreted</keyword>
<dbReference type="Proteomes" id="UP000694420">
    <property type="component" value="Unplaced"/>
</dbReference>
<dbReference type="FunFam" id="2.10.10.10:FF:000011">
    <property type="entry name" value="Uncharacterized protein"/>
    <property type="match status" value="1"/>
</dbReference>
<feature type="domain" description="Fibronectin type-II" evidence="9">
    <location>
        <begin position="117"/>
        <end position="165"/>
    </location>
</feature>
<dbReference type="PANTHER" id="PTHR22918">
    <property type="entry name" value="SEMINAL PLASMA PROTEIN"/>
    <property type="match status" value="1"/>
</dbReference>
<accession>A0A8C7A7Y5</accession>
<evidence type="ECO:0000256" key="2">
    <source>
        <dbReference type="ARBA" id="ARBA00010011"/>
    </source>
</evidence>
<evidence type="ECO:0000256" key="7">
    <source>
        <dbReference type="PROSITE-ProRule" id="PRU00479"/>
    </source>
</evidence>
<dbReference type="Pfam" id="PF00040">
    <property type="entry name" value="fn2"/>
    <property type="match status" value="4"/>
</dbReference>
<keyword evidence="5 7" id="KW-1015">Disulfide bond</keyword>